<proteinExistence type="inferred from homology"/>
<dbReference type="PANTHER" id="PTHR43981:SF2">
    <property type="entry name" value="ENOYL-[ACYL-CARRIER-PROTEIN] REDUCTASE, MITOCHONDRIAL"/>
    <property type="match status" value="1"/>
</dbReference>
<keyword evidence="8" id="KW-0443">Lipid metabolism</keyword>
<comment type="similarity">
    <text evidence="2">Belongs to the zinc-containing alcohol dehydrogenase family. Quinone oxidoreductase subfamily.</text>
</comment>
<evidence type="ECO:0000256" key="12">
    <source>
        <dbReference type="ARBA" id="ARBA00041058"/>
    </source>
</evidence>
<evidence type="ECO:0000256" key="15">
    <source>
        <dbReference type="PROSITE-ProRule" id="PRU00042"/>
    </source>
</evidence>
<dbReference type="Pfam" id="PF00107">
    <property type="entry name" value="ADH_zinc_N"/>
    <property type="match status" value="1"/>
</dbReference>
<keyword evidence="6" id="KW-0809">Transit peptide</keyword>
<evidence type="ECO:0000256" key="4">
    <source>
        <dbReference type="ARBA" id="ARBA00022832"/>
    </source>
</evidence>
<organism evidence="17 18">
    <name type="scientific">Papilio xuthus</name>
    <name type="common">Asian swallowtail butterfly</name>
    <dbReference type="NCBI Taxonomy" id="66420"/>
    <lineage>
        <taxon>Eukaryota</taxon>
        <taxon>Metazoa</taxon>
        <taxon>Ecdysozoa</taxon>
        <taxon>Arthropoda</taxon>
        <taxon>Hexapoda</taxon>
        <taxon>Insecta</taxon>
        <taxon>Pterygota</taxon>
        <taxon>Neoptera</taxon>
        <taxon>Endopterygota</taxon>
        <taxon>Lepidoptera</taxon>
        <taxon>Glossata</taxon>
        <taxon>Ditrysia</taxon>
        <taxon>Papilionoidea</taxon>
        <taxon>Papilionidae</taxon>
        <taxon>Papilioninae</taxon>
        <taxon>Papilio</taxon>
    </lineage>
</organism>
<evidence type="ECO:0000256" key="14">
    <source>
        <dbReference type="ARBA" id="ARBA00048843"/>
    </source>
</evidence>
<evidence type="ECO:0000256" key="8">
    <source>
        <dbReference type="ARBA" id="ARBA00023098"/>
    </source>
</evidence>
<keyword evidence="5" id="KW-0521">NADP</keyword>
<keyword evidence="3" id="KW-0444">Lipid biosynthesis</keyword>
<evidence type="ECO:0000256" key="5">
    <source>
        <dbReference type="ARBA" id="ARBA00022857"/>
    </source>
</evidence>
<dbReference type="PROSITE" id="PS50157">
    <property type="entry name" value="ZINC_FINGER_C2H2_2"/>
    <property type="match status" value="2"/>
</dbReference>
<evidence type="ECO:0000256" key="9">
    <source>
        <dbReference type="ARBA" id="ARBA00023128"/>
    </source>
</evidence>
<keyword evidence="15" id="KW-0862">Zinc</keyword>
<evidence type="ECO:0000313" key="18">
    <source>
        <dbReference type="Proteomes" id="UP000053268"/>
    </source>
</evidence>
<dbReference type="Gene3D" id="3.30.160.60">
    <property type="entry name" value="Classic Zinc Finger"/>
    <property type="match status" value="1"/>
</dbReference>
<dbReference type="InterPro" id="IPR011032">
    <property type="entry name" value="GroES-like_sf"/>
</dbReference>
<dbReference type="CDD" id="cd08290">
    <property type="entry name" value="ETR"/>
    <property type="match status" value="1"/>
</dbReference>
<keyword evidence="9" id="KW-0496">Mitochondrion</keyword>
<dbReference type="Gene3D" id="3.40.50.720">
    <property type="entry name" value="NAD(P)-binding Rossmann-like Domain"/>
    <property type="match status" value="2"/>
</dbReference>
<comment type="subcellular location">
    <subcellularLocation>
        <location evidence="1">Mitochondrion</location>
    </subcellularLocation>
</comment>
<keyword evidence="15" id="KW-0479">Metal-binding</keyword>
<dbReference type="Pfam" id="PF08240">
    <property type="entry name" value="ADH_N"/>
    <property type="match status" value="2"/>
</dbReference>
<dbReference type="GO" id="GO:0141148">
    <property type="term" value="F:enoyl-[acyl-carrier-protein] reductase (NADPH) activity"/>
    <property type="evidence" value="ECO:0007669"/>
    <property type="project" value="UniProtKB-EC"/>
</dbReference>
<evidence type="ECO:0000256" key="10">
    <source>
        <dbReference type="ARBA" id="ARBA00023160"/>
    </source>
</evidence>
<name>A0A194PW68_PAPXU</name>
<dbReference type="STRING" id="66420.A0A194PW68"/>
<dbReference type="EMBL" id="KQ459591">
    <property type="protein sequence ID" value="KPI97004.1"/>
    <property type="molecule type" value="Genomic_DNA"/>
</dbReference>
<dbReference type="GO" id="GO:0006633">
    <property type="term" value="P:fatty acid biosynthetic process"/>
    <property type="evidence" value="ECO:0007669"/>
    <property type="project" value="UniProtKB-KW"/>
</dbReference>
<dbReference type="PROSITE" id="PS00028">
    <property type="entry name" value="ZINC_FINGER_C2H2_1"/>
    <property type="match status" value="1"/>
</dbReference>
<feature type="domain" description="C2H2-type" evidence="16">
    <location>
        <begin position="1061"/>
        <end position="1088"/>
    </location>
</feature>
<reference evidence="17 18" key="1">
    <citation type="journal article" date="2015" name="Nat. Commun.">
        <title>Outbred genome sequencing and CRISPR/Cas9 gene editing in butterflies.</title>
        <authorList>
            <person name="Li X."/>
            <person name="Fan D."/>
            <person name="Zhang W."/>
            <person name="Liu G."/>
            <person name="Zhang L."/>
            <person name="Zhao L."/>
            <person name="Fang X."/>
            <person name="Chen L."/>
            <person name="Dong Y."/>
            <person name="Chen Y."/>
            <person name="Ding Y."/>
            <person name="Zhao R."/>
            <person name="Feng M."/>
            <person name="Zhu Y."/>
            <person name="Feng Y."/>
            <person name="Jiang X."/>
            <person name="Zhu D."/>
            <person name="Xiang H."/>
            <person name="Feng X."/>
            <person name="Li S."/>
            <person name="Wang J."/>
            <person name="Zhang G."/>
            <person name="Kronforst M.R."/>
            <person name="Wang W."/>
        </authorList>
    </citation>
    <scope>NUCLEOTIDE SEQUENCE [LARGE SCALE GENOMIC DNA]</scope>
    <source>
        <strain evidence="17">Ya'a_city_454_Px</strain>
        <tissue evidence="17">Whole body</tissue>
    </source>
</reference>
<keyword evidence="7" id="KW-0560">Oxidoreductase</keyword>
<dbReference type="AlphaFoldDB" id="A0A194PW68"/>
<keyword evidence="4" id="KW-0276">Fatty acid metabolism</keyword>
<dbReference type="SUPFAM" id="SSF57667">
    <property type="entry name" value="beta-beta-alpha zinc fingers"/>
    <property type="match status" value="1"/>
</dbReference>
<keyword evidence="15" id="KW-0863">Zinc-finger</keyword>
<protein>
    <recommendedName>
        <fullName evidence="12">Enoyl-[acyl-carrier-protein] reductase, mitochondrial</fullName>
        <ecNumber evidence="11">1.3.1.104</ecNumber>
    </recommendedName>
    <alternativeName>
        <fullName evidence="13">2-enoyl thioester reductase</fullName>
    </alternativeName>
</protein>
<dbReference type="GO" id="GO:0005739">
    <property type="term" value="C:mitochondrion"/>
    <property type="evidence" value="ECO:0007669"/>
    <property type="project" value="UniProtKB-SubCell"/>
</dbReference>
<evidence type="ECO:0000256" key="3">
    <source>
        <dbReference type="ARBA" id="ARBA00022516"/>
    </source>
</evidence>
<evidence type="ECO:0000256" key="1">
    <source>
        <dbReference type="ARBA" id="ARBA00004173"/>
    </source>
</evidence>
<keyword evidence="10" id="KW-0275">Fatty acid biosynthesis</keyword>
<dbReference type="SUPFAM" id="SSF50129">
    <property type="entry name" value="GroES-like"/>
    <property type="match status" value="2"/>
</dbReference>
<dbReference type="InterPro" id="IPR051034">
    <property type="entry name" value="Mito_Enoyl-ACP_Reductase"/>
</dbReference>
<dbReference type="InterPro" id="IPR036236">
    <property type="entry name" value="Znf_C2H2_sf"/>
</dbReference>
<sequence length="1160" mass="130321">MVLLPLTKNMLSSAKVFNKPFVNLVNIRHLMSKQLVYNEFGDPLKVVKFKECQVPPLGPQDVLVRMLAAPINPADINTIQGKYPVKVNLPSIPGNEGVGIVKEVGKDVREISVGSKVILTKPVQGTWRDIALFKENVLKVVPDQLGIVEAATLTVNPCTAYRMLTDFQPVKDGLVVIQNGANSACGQNVIQICKAWGVKNINIVRNRPEIDDLKNYLKCLGATYVLTEEELRSTNIFKDKLIEKPSLALNCVGGKSSLEMLRHLQPSGKMVTYGGMSREPVSIPTSALIFKNLSFYGFWMTAWNEKATPVEKNNMMNDIISMMTCDNIKGPIHKMVKIEEYQEAIGNALSPQGFTGKGCCLPSLPHVPGDEGVGEVVEIGRNVCAVKPGRRVVVTSRFLGTWRYYGTFHERDMHIISPLIPLPEASMITFAPCEAYRMIKDFRHIIPGETIIQNAANSPCGQYIIQLCKIFGINTINIVANRCGYKEMKQHLLNLGATAVYTLEEAEELTTFDTSVTRPVLALNCLGDQFILPNGQNIIIANNYLLPAQNTVEEQIVQQNEVIQYHEPEKQIIAEVNNEMEKTTDNCTEITLNDEQFHTLEQKGWILLETNDKVYVLDTLGLHDVTTNGTLIQKLKSTEGSNECIQEETSLSSQQGNIRLNIGEDGVKLSDDIIEDNDFFLMNPNLDDQYVESMEISSMDTTNEDENTIKIEMADPKTYKYITQSMINTMQEQNIIQQTQNIDNENVDIKPKNVLKKSKTRNVMFRVSTNIAFKDIPDKIALGETKSGKKLYAKITKMNSIDMPIKKYSPRCIKRVLRNKVNSSDNIKEKKLNSMNMDEEVFAKLVRQASQQSAEVRCSAQDISSAHTTVMQLLKIPDFKTSVLDRNLIITKVVSMQDEKGASSSGGQPTLVTGRVTIDSGRHCFVHVPDMLDNIMNKTEDYKTELKKEDISDVNLEENYVLHVHVTEMKRADNVLRVSITLNTRKLPTKETSDDNRRKLAGKVFACRNCAEIFNTEDELKQHQQTSCCQNLDVEGDLSIDLDKMVAGYTTVVENGKDKIYHCNQCKMKFIKLHNCLKHLKTHYNSETINDSKDSSQNMTQAGNIQGIHKCKMCPCTFNHQQTLSVLVLELLNLILFEKGLLLGLQINTQPKTKSQFIQD</sequence>
<dbReference type="SUPFAM" id="SSF51735">
    <property type="entry name" value="NAD(P)-binding Rossmann-fold domains"/>
    <property type="match status" value="2"/>
</dbReference>
<dbReference type="Gene3D" id="3.90.180.10">
    <property type="entry name" value="Medium-chain alcohol dehydrogenases, catalytic domain"/>
    <property type="match status" value="2"/>
</dbReference>
<feature type="domain" description="C2H2-type" evidence="16">
    <location>
        <begin position="1005"/>
        <end position="1026"/>
    </location>
</feature>
<evidence type="ECO:0000313" key="17">
    <source>
        <dbReference type="EMBL" id="KPI97004.1"/>
    </source>
</evidence>
<dbReference type="InterPro" id="IPR013149">
    <property type="entry name" value="ADH-like_C"/>
</dbReference>
<evidence type="ECO:0000256" key="13">
    <source>
        <dbReference type="ARBA" id="ARBA00042123"/>
    </source>
</evidence>
<dbReference type="InterPro" id="IPR036291">
    <property type="entry name" value="NAD(P)-bd_dom_sf"/>
</dbReference>
<evidence type="ECO:0000256" key="11">
    <source>
        <dbReference type="ARBA" id="ARBA00038963"/>
    </source>
</evidence>
<evidence type="ECO:0000256" key="2">
    <source>
        <dbReference type="ARBA" id="ARBA00010371"/>
    </source>
</evidence>
<gene>
    <name evidence="17" type="ORF">RR46_05621</name>
</gene>
<dbReference type="InterPro" id="IPR020843">
    <property type="entry name" value="ER"/>
</dbReference>
<comment type="catalytic activity">
    <reaction evidence="14">
        <text>a 2,3-saturated acyl-[ACP] + NADP(+) = a (2E)-enoyl-[ACP] + NADPH + H(+)</text>
        <dbReference type="Rhea" id="RHEA:22564"/>
        <dbReference type="Rhea" id="RHEA-COMP:9925"/>
        <dbReference type="Rhea" id="RHEA-COMP:9926"/>
        <dbReference type="ChEBI" id="CHEBI:15378"/>
        <dbReference type="ChEBI" id="CHEBI:57783"/>
        <dbReference type="ChEBI" id="CHEBI:58349"/>
        <dbReference type="ChEBI" id="CHEBI:78784"/>
        <dbReference type="ChEBI" id="CHEBI:78785"/>
        <dbReference type="EC" id="1.3.1.104"/>
    </reaction>
</comment>
<accession>A0A194PW68</accession>
<dbReference type="FunFam" id="3.40.50.720:FF:000112">
    <property type="entry name" value="Enoyl-[acyl-carrier-protein] reductase 1, mitochondrial"/>
    <property type="match status" value="1"/>
</dbReference>
<dbReference type="InterPro" id="IPR013154">
    <property type="entry name" value="ADH-like_N"/>
</dbReference>
<keyword evidence="18" id="KW-1185">Reference proteome</keyword>
<dbReference type="GO" id="GO:0008270">
    <property type="term" value="F:zinc ion binding"/>
    <property type="evidence" value="ECO:0007669"/>
    <property type="project" value="UniProtKB-KW"/>
</dbReference>
<dbReference type="PANTHER" id="PTHR43981">
    <property type="entry name" value="ENOYL-[ACYL-CARRIER-PROTEIN] REDUCTASE, MITOCHONDRIAL"/>
    <property type="match status" value="1"/>
</dbReference>
<dbReference type="InterPro" id="IPR013087">
    <property type="entry name" value="Znf_C2H2_type"/>
</dbReference>
<dbReference type="EC" id="1.3.1.104" evidence="11"/>
<evidence type="ECO:0000256" key="6">
    <source>
        <dbReference type="ARBA" id="ARBA00022946"/>
    </source>
</evidence>
<dbReference type="Proteomes" id="UP000053268">
    <property type="component" value="Unassembled WGS sequence"/>
</dbReference>
<evidence type="ECO:0000259" key="16">
    <source>
        <dbReference type="PROSITE" id="PS50157"/>
    </source>
</evidence>
<evidence type="ECO:0000256" key="7">
    <source>
        <dbReference type="ARBA" id="ARBA00023002"/>
    </source>
</evidence>
<dbReference type="SMART" id="SM00829">
    <property type="entry name" value="PKS_ER"/>
    <property type="match status" value="1"/>
</dbReference>